<dbReference type="Proteomes" id="UP000719766">
    <property type="component" value="Unassembled WGS sequence"/>
</dbReference>
<dbReference type="AlphaFoldDB" id="A0A9P7DQL9"/>
<keyword evidence="2" id="KW-0472">Membrane</keyword>
<dbReference type="EMBL" id="JABBWE010000008">
    <property type="protein sequence ID" value="KAG1800765.1"/>
    <property type="molecule type" value="Genomic_DNA"/>
</dbReference>
<reference evidence="3" key="1">
    <citation type="journal article" date="2020" name="New Phytol.">
        <title>Comparative genomics reveals dynamic genome evolution in host specialist ectomycorrhizal fungi.</title>
        <authorList>
            <person name="Lofgren L.A."/>
            <person name="Nguyen N.H."/>
            <person name="Vilgalys R."/>
            <person name="Ruytinx J."/>
            <person name="Liao H.L."/>
            <person name="Branco S."/>
            <person name="Kuo A."/>
            <person name="LaButti K."/>
            <person name="Lipzen A."/>
            <person name="Andreopoulos W."/>
            <person name="Pangilinan J."/>
            <person name="Riley R."/>
            <person name="Hundley H."/>
            <person name="Na H."/>
            <person name="Barry K."/>
            <person name="Grigoriev I.V."/>
            <person name="Stajich J.E."/>
            <person name="Kennedy P.G."/>
        </authorList>
    </citation>
    <scope>NUCLEOTIDE SEQUENCE</scope>
    <source>
        <strain evidence="3">S12</strain>
    </source>
</reference>
<dbReference type="OrthoDB" id="3244253at2759"/>
<feature type="region of interest" description="Disordered" evidence="1">
    <location>
        <begin position="71"/>
        <end position="175"/>
    </location>
</feature>
<feature type="compositionally biased region" description="Low complexity" evidence="1">
    <location>
        <begin position="99"/>
        <end position="111"/>
    </location>
</feature>
<comment type="caution">
    <text evidence="3">The sequence shown here is derived from an EMBL/GenBank/DDBJ whole genome shotgun (WGS) entry which is preliminary data.</text>
</comment>
<proteinExistence type="predicted"/>
<dbReference type="GeneID" id="64605886"/>
<feature type="compositionally biased region" description="Pro residues" evidence="1">
    <location>
        <begin position="144"/>
        <end position="156"/>
    </location>
</feature>
<organism evidence="3 4">
    <name type="scientific">Suillus plorans</name>
    <dbReference type="NCBI Taxonomy" id="116603"/>
    <lineage>
        <taxon>Eukaryota</taxon>
        <taxon>Fungi</taxon>
        <taxon>Dikarya</taxon>
        <taxon>Basidiomycota</taxon>
        <taxon>Agaricomycotina</taxon>
        <taxon>Agaricomycetes</taxon>
        <taxon>Agaricomycetidae</taxon>
        <taxon>Boletales</taxon>
        <taxon>Suillineae</taxon>
        <taxon>Suillaceae</taxon>
        <taxon>Suillus</taxon>
    </lineage>
</organism>
<name>A0A9P7DQL9_9AGAM</name>
<feature type="transmembrane region" description="Helical" evidence="2">
    <location>
        <begin position="39"/>
        <end position="65"/>
    </location>
</feature>
<dbReference type="RefSeq" id="XP_041164507.1">
    <property type="nucleotide sequence ID" value="XM_041312122.1"/>
</dbReference>
<evidence type="ECO:0000256" key="1">
    <source>
        <dbReference type="SAM" id="MobiDB-lite"/>
    </source>
</evidence>
<sequence length="297" mass="31437">MPPLTGNINVAIRLIGEATISTNSSTATPSTNTEHATRISIPAIVGGTAAGIALAVAVAVGWKWWSSIVRHSDKKRRSRRQNVLRRHDRTTPNKPNEAGGPSSSSDSTGCSDAKKSLADSSPNTMGAISPPPTPIQHSLRMPAAPLPLPPIKPPRNPARALRRPSGQFKESLARGSRSSFAWASNRLSHKSSISTASMYSTQTYEEQQVRVPPAVITAALGGTRHLSRLGHSADPYTIGEEQAELVVPSSSLRPSTHVDANIAQLHRVSNISAGSLCLQQEIQTADSIGVAYGGEES</sequence>
<evidence type="ECO:0000313" key="3">
    <source>
        <dbReference type="EMBL" id="KAG1800765.1"/>
    </source>
</evidence>
<evidence type="ECO:0000313" key="4">
    <source>
        <dbReference type="Proteomes" id="UP000719766"/>
    </source>
</evidence>
<protein>
    <submittedName>
        <fullName evidence="3">Uncharacterized protein</fullName>
    </submittedName>
</protein>
<keyword evidence="2" id="KW-1133">Transmembrane helix</keyword>
<feature type="compositionally biased region" description="Basic residues" evidence="1">
    <location>
        <begin position="72"/>
        <end position="88"/>
    </location>
</feature>
<keyword evidence="4" id="KW-1185">Reference proteome</keyword>
<gene>
    <name evidence="3" type="ORF">HD556DRAFT_956420</name>
</gene>
<evidence type="ECO:0000256" key="2">
    <source>
        <dbReference type="SAM" id="Phobius"/>
    </source>
</evidence>
<keyword evidence="2" id="KW-0812">Transmembrane</keyword>
<accession>A0A9P7DQL9</accession>